<organism evidence="2 3">
    <name type="scientific">Saccharospirillum salsuginis</name>
    <dbReference type="NCBI Taxonomy" id="418750"/>
    <lineage>
        <taxon>Bacteria</taxon>
        <taxon>Pseudomonadati</taxon>
        <taxon>Pseudomonadota</taxon>
        <taxon>Gammaproteobacteria</taxon>
        <taxon>Oceanospirillales</taxon>
        <taxon>Saccharospirillaceae</taxon>
        <taxon>Saccharospirillum</taxon>
    </lineage>
</organism>
<dbReference type="AlphaFoldDB" id="A0A918KHC1"/>
<protein>
    <recommendedName>
        <fullName evidence="1">DUF4440 domain-containing protein</fullName>
    </recommendedName>
</protein>
<dbReference type="EMBL" id="BMXR01000009">
    <property type="protein sequence ID" value="GGX63806.1"/>
    <property type="molecule type" value="Genomic_DNA"/>
</dbReference>
<dbReference type="InterPro" id="IPR027843">
    <property type="entry name" value="DUF4440"/>
</dbReference>
<reference evidence="2" key="2">
    <citation type="submission" date="2020-09" db="EMBL/GenBank/DDBJ databases">
        <authorList>
            <person name="Sun Q."/>
            <person name="Kim S."/>
        </authorList>
    </citation>
    <scope>NUCLEOTIDE SEQUENCE</scope>
    <source>
        <strain evidence="2">KCTC 22169</strain>
    </source>
</reference>
<name>A0A918KHC1_9GAMM</name>
<dbReference type="Proteomes" id="UP000626148">
    <property type="component" value="Unassembled WGS sequence"/>
</dbReference>
<dbReference type="RefSeq" id="WP_189610966.1">
    <property type="nucleotide sequence ID" value="NZ_BMXR01000009.1"/>
</dbReference>
<accession>A0A918KHC1</accession>
<gene>
    <name evidence="2" type="ORF">GCM10007392_34300</name>
</gene>
<dbReference type="SUPFAM" id="SSF54427">
    <property type="entry name" value="NTF2-like"/>
    <property type="match status" value="1"/>
</dbReference>
<dbReference type="Gene3D" id="3.10.450.50">
    <property type="match status" value="1"/>
</dbReference>
<comment type="caution">
    <text evidence="2">The sequence shown here is derived from an EMBL/GenBank/DDBJ whole genome shotgun (WGS) entry which is preliminary data.</text>
</comment>
<feature type="domain" description="DUF4440" evidence="1">
    <location>
        <begin position="7"/>
        <end position="110"/>
    </location>
</feature>
<dbReference type="InterPro" id="IPR032710">
    <property type="entry name" value="NTF2-like_dom_sf"/>
</dbReference>
<evidence type="ECO:0000313" key="2">
    <source>
        <dbReference type="EMBL" id="GGX63806.1"/>
    </source>
</evidence>
<sequence>MSTENQIIELEKSLLTFDVRHSEAELRKRIAPNFKEIGASGAYFGLENILERLPTEQTWSAIVQDFEFTQHSEEICQLVFRVFIKGSDTDEGTYSLRSSLWQMFDGEWKVIFHQGTKVEPFKLAP</sequence>
<evidence type="ECO:0000259" key="1">
    <source>
        <dbReference type="Pfam" id="PF14534"/>
    </source>
</evidence>
<evidence type="ECO:0000313" key="3">
    <source>
        <dbReference type="Proteomes" id="UP000626148"/>
    </source>
</evidence>
<keyword evidence="3" id="KW-1185">Reference proteome</keyword>
<reference evidence="2" key="1">
    <citation type="journal article" date="2014" name="Int. J. Syst. Evol. Microbiol.">
        <title>Complete genome sequence of Corynebacterium casei LMG S-19264T (=DSM 44701T), isolated from a smear-ripened cheese.</title>
        <authorList>
            <consortium name="US DOE Joint Genome Institute (JGI-PGF)"/>
            <person name="Walter F."/>
            <person name="Albersmeier A."/>
            <person name="Kalinowski J."/>
            <person name="Ruckert C."/>
        </authorList>
    </citation>
    <scope>NUCLEOTIDE SEQUENCE</scope>
    <source>
        <strain evidence="2">KCTC 22169</strain>
    </source>
</reference>
<dbReference type="Pfam" id="PF14534">
    <property type="entry name" value="DUF4440"/>
    <property type="match status" value="1"/>
</dbReference>
<proteinExistence type="predicted"/>